<dbReference type="SMART" id="SM00155">
    <property type="entry name" value="PLDc"/>
    <property type="match status" value="2"/>
</dbReference>
<dbReference type="EMBL" id="JAHYBZ010000006">
    <property type="protein sequence ID" value="MBW6399586.1"/>
    <property type="molecule type" value="Genomic_DNA"/>
</dbReference>
<dbReference type="Proteomes" id="UP001196565">
    <property type="component" value="Unassembled WGS sequence"/>
</dbReference>
<evidence type="ECO:0000256" key="2">
    <source>
        <dbReference type="ARBA" id="ARBA00004613"/>
    </source>
</evidence>
<evidence type="ECO:0000256" key="4">
    <source>
        <dbReference type="ARBA" id="ARBA00022525"/>
    </source>
</evidence>
<keyword evidence="8" id="KW-1185">Reference proteome</keyword>
<sequence>MSAATQAAIGTGPSAAPAGVALVPDGLTAFAARVASLRAATDTADLQYYAWHGDLTGTLLAREVIHAADRGVAVRLLLDDMYAIGAERVLAAMDSHPRIQVRLFNATSWRRFGPPGLVLEMLFGGWHLDRRMHNKAWIVDGACAIAGGRNIGDEYFDASGHFNFRDLDLILRGPPVQAMRGEFENYWSHHLARPLRRISRAAYRRRALRKLTRRLDAAWSSPAARPYFERLAEAPLVTHLLNGGAGSPFLAVPSEAIRVVADPPDKAKAAIPALHCLASAIHGALRAAQHEALIISPYFVPGTQGAAMIEALLARGVRVSVVTNSLAATDVAAVHGGYARYRDRLLAAGVTLHELKPSGEEGMSVFGSRGASLHTKALVIDGRVSFVGSFNLDQRSIALNTEMGTFVDDARVAAQLRAEYDRLVSPGCSWRVSLAADGALQWTDGVTTLRREPFASLGLRMLARVLRWLPIESKL</sequence>
<dbReference type="PANTHER" id="PTHR21248:SF12">
    <property type="entry name" value="CARDIOLIPIN SYNTHASE C"/>
    <property type="match status" value="1"/>
</dbReference>
<dbReference type="CDD" id="cd09113">
    <property type="entry name" value="PLDc_ymdC_like_2"/>
    <property type="match status" value="1"/>
</dbReference>
<feature type="domain" description="PLD phosphodiesterase" evidence="6">
    <location>
        <begin position="128"/>
        <end position="155"/>
    </location>
</feature>
<comment type="function">
    <text evidence="1">Could be a virulence factor.</text>
</comment>
<comment type="subcellular location">
    <subcellularLocation>
        <location evidence="2">Secreted</location>
    </subcellularLocation>
</comment>
<name>A0ABS7AB99_9PROT</name>
<evidence type="ECO:0000259" key="6">
    <source>
        <dbReference type="PROSITE" id="PS50035"/>
    </source>
</evidence>
<organism evidence="7 8">
    <name type="scientific">Roseomonas alba</name>
    <dbReference type="NCBI Taxonomy" id="2846776"/>
    <lineage>
        <taxon>Bacteria</taxon>
        <taxon>Pseudomonadati</taxon>
        <taxon>Pseudomonadota</taxon>
        <taxon>Alphaproteobacteria</taxon>
        <taxon>Acetobacterales</taxon>
        <taxon>Roseomonadaceae</taxon>
        <taxon>Roseomonas</taxon>
    </lineage>
</organism>
<gene>
    <name evidence="7" type="ORF">KPL78_17135</name>
</gene>
<dbReference type="PANTHER" id="PTHR21248">
    <property type="entry name" value="CARDIOLIPIN SYNTHASE"/>
    <property type="match status" value="1"/>
</dbReference>
<reference evidence="7 8" key="1">
    <citation type="submission" date="2021-07" db="EMBL/GenBank/DDBJ databases">
        <authorList>
            <person name="So Y."/>
        </authorList>
    </citation>
    <scope>NUCLEOTIDE SEQUENCE [LARGE SCALE GENOMIC DNA]</scope>
    <source>
        <strain evidence="7 8">HJA6</strain>
    </source>
</reference>
<evidence type="ECO:0000313" key="7">
    <source>
        <dbReference type="EMBL" id="MBW6399586.1"/>
    </source>
</evidence>
<dbReference type="SUPFAM" id="SSF56024">
    <property type="entry name" value="Phospholipase D/nuclease"/>
    <property type="match status" value="2"/>
</dbReference>
<dbReference type="Gene3D" id="3.30.870.10">
    <property type="entry name" value="Endonuclease Chain A"/>
    <property type="match status" value="2"/>
</dbReference>
<dbReference type="CDD" id="cd09111">
    <property type="entry name" value="PLDc_ymdC_like_1"/>
    <property type="match status" value="1"/>
</dbReference>
<evidence type="ECO:0000256" key="5">
    <source>
        <dbReference type="ARBA" id="ARBA00029594"/>
    </source>
</evidence>
<evidence type="ECO:0000256" key="1">
    <source>
        <dbReference type="ARBA" id="ARBA00003145"/>
    </source>
</evidence>
<feature type="domain" description="PLD phosphodiesterase" evidence="6">
    <location>
        <begin position="369"/>
        <end position="396"/>
    </location>
</feature>
<evidence type="ECO:0000256" key="3">
    <source>
        <dbReference type="ARBA" id="ARBA00018392"/>
    </source>
</evidence>
<accession>A0ABS7AB99</accession>
<comment type="caution">
    <text evidence="7">The sequence shown here is derived from an EMBL/GenBank/DDBJ whole genome shotgun (WGS) entry which is preliminary data.</text>
</comment>
<evidence type="ECO:0000313" key="8">
    <source>
        <dbReference type="Proteomes" id="UP001196565"/>
    </source>
</evidence>
<proteinExistence type="predicted"/>
<protein>
    <recommendedName>
        <fullName evidence="3">Phospholipase D</fullName>
    </recommendedName>
    <alternativeName>
        <fullName evidence="5">Choline phosphatase</fullName>
    </alternativeName>
</protein>
<keyword evidence="4" id="KW-0964">Secreted</keyword>
<dbReference type="Pfam" id="PF13091">
    <property type="entry name" value="PLDc_2"/>
    <property type="match status" value="2"/>
</dbReference>
<dbReference type="InterPro" id="IPR001736">
    <property type="entry name" value="PLipase_D/transphosphatidylase"/>
</dbReference>
<dbReference type="PROSITE" id="PS50035">
    <property type="entry name" value="PLD"/>
    <property type="match status" value="2"/>
</dbReference>
<dbReference type="RefSeq" id="WP_219764199.1">
    <property type="nucleotide sequence ID" value="NZ_JAHYBZ010000006.1"/>
</dbReference>
<dbReference type="InterPro" id="IPR025202">
    <property type="entry name" value="PLD-like_dom"/>
</dbReference>